<feature type="domain" description="HTH araC/xylS-type" evidence="5">
    <location>
        <begin position="253"/>
        <end position="361"/>
    </location>
</feature>
<evidence type="ECO:0000256" key="1">
    <source>
        <dbReference type="ARBA" id="ARBA00023015"/>
    </source>
</evidence>
<dbReference type="PROSITE" id="PS01124">
    <property type="entry name" value="HTH_ARAC_FAMILY_2"/>
    <property type="match status" value="1"/>
</dbReference>
<keyword evidence="4" id="KW-0812">Transmembrane</keyword>
<reference evidence="6 7" key="1">
    <citation type="journal article" date="2015" name="Stand. Genomic Sci.">
        <title>Genomic Encyclopedia of Bacterial and Archaeal Type Strains, Phase III: the genomes of soil and plant-associated and newly described type strains.</title>
        <authorList>
            <person name="Whitman W.B."/>
            <person name="Woyke T."/>
            <person name="Klenk H.P."/>
            <person name="Zhou Y."/>
            <person name="Lilburn T.G."/>
            <person name="Beck B.J."/>
            <person name="De Vos P."/>
            <person name="Vandamme P."/>
            <person name="Eisen J.A."/>
            <person name="Garrity G."/>
            <person name="Hugenholtz P."/>
            <person name="Kyrpides N.C."/>
        </authorList>
    </citation>
    <scope>NUCLEOTIDE SEQUENCE [LARGE SCALE GENOMIC DNA]</scope>
    <source>
        <strain evidence="6 7">CECT 8445</strain>
    </source>
</reference>
<name>A0A4R1KXV5_9FLAO</name>
<dbReference type="PANTHER" id="PTHR43280:SF29">
    <property type="entry name" value="ARAC-FAMILY TRANSCRIPTIONAL REGULATOR"/>
    <property type="match status" value="1"/>
</dbReference>
<dbReference type="SUPFAM" id="SSF46689">
    <property type="entry name" value="Homeodomain-like"/>
    <property type="match status" value="1"/>
</dbReference>
<feature type="transmembrane region" description="Helical" evidence="4">
    <location>
        <begin position="129"/>
        <end position="153"/>
    </location>
</feature>
<keyword evidence="3" id="KW-0804">Transcription</keyword>
<evidence type="ECO:0000256" key="4">
    <source>
        <dbReference type="SAM" id="Phobius"/>
    </source>
</evidence>
<dbReference type="SMART" id="SM00342">
    <property type="entry name" value="HTH_ARAC"/>
    <property type="match status" value="1"/>
</dbReference>
<evidence type="ECO:0000313" key="6">
    <source>
        <dbReference type="EMBL" id="TCK69400.1"/>
    </source>
</evidence>
<dbReference type="Gene3D" id="1.10.10.60">
    <property type="entry name" value="Homeodomain-like"/>
    <property type="match status" value="2"/>
</dbReference>
<evidence type="ECO:0000313" key="7">
    <source>
        <dbReference type="Proteomes" id="UP000295714"/>
    </source>
</evidence>
<organism evidence="6 7">
    <name type="scientific">Winogradskyella wandonensis</name>
    <dbReference type="NCBI Taxonomy" id="1442586"/>
    <lineage>
        <taxon>Bacteria</taxon>
        <taxon>Pseudomonadati</taxon>
        <taxon>Bacteroidota</taxon>
        <taxon>Flavobacteriia</taxon>
        <taxon>Flavobacteriales</taxon>
        <taxon>Flavobacteriaceae</taxon>
        <taxon>Winogradskyella</taxon>
    </lineage>
</organism>
<keyword evidence="1" id="KW-0805">Transcription regulation</keyword>
<evidence type="ECO:0000256" key="3">
    <source>
        <dbReference type="ARBA" id="ARBA00023163"/>
    </source>
</evidence>
<dbReference type="PROSITE" id="PS00041">
    <property type="entry name" value="HTH_ARAC_FAMILY_1"/>
    <property type="match status" value="1"/>
</dbReference>
<dbReference type="InterPro" id="IPR018062">
    <property type="entry name" value="HTH_AraC-typ_CS"/>
</dbReference>
<keyword evidence="4" id="KW-1133">Transmembrane helix</keyword>
<accession>A0A4R1KXV5</accession>
<dbReference type="AlphaFoldDB" id="A0A4R1KXV5"/>
<feature type="transmembrane region" description="Helical" evidence="4">
    <location>
        <begin position="36"/>
        <end position="54"/>
    </location>
</feature>
<proteinExistence type="predicted"/>
<dbReference type="GO" id="GO:0043565">
    <property type="term" value="F:sequence-specific DNA binding"/>
    <property type="evidence" value="ECO:0007669"/>
    <property type="project" value="InterPro"/>
</dbReference>
<dbReference type="PANTHER" id="PTHR43280">
    <property type="entry name" value="ARAC-FAMILY TRANSCRIPTIONAL REGULATOR"/>
    <property type="match status" value="1"/>
</dbReference>
<feature type="transmembrane region" description="Helical" evidence="4">
    <location>
        <begin position="94"/>
        <end position="117"/>
    </location>
</feature>
<dbReference type="InterPro" id="IPR020449">
    <property type="entry name" value="Tscrpt_reg_AraC-type_HTH"/>
</dbReference>
<dbReference type="EMBL" id="SMGI01000001">
    <property type="protein sequence ID" value="TCK69400.1"/>
    <property type="molecule type" value="Genomic_DNA"/>
</dbReference>
<keyword evidence="4" id="KW-0472">Membrane</keyword>
<feature type="transmembrane region" description="Helical" evidence="4">
    <location>
        <begin position="6"/>
        <end position="24"/>
    </location>
</feature>
<feature type="transmembrane region" description="Helical" evidence="4">
    <location>
        <begin position="203"/>
        <end position="225"/>
    </location>
</feature>
<feature type="transmembrane region" description="Helical" evidence="4">
    <location>
        <begin position="173"/>
        <end position="191"/>
    </location>
</feature>
<dbReference type="RefSeq" id="WP_132704000.1">
    <property type="nucleotide sequence ID" value="NZ_SMGI01000001.1"/>
</dbReference>
<evidence type="ECO:0000256" key="2">
    <source>
        <dbReference type="ARBA" id="ARBA00023125"/>
    </source>
</evidence>
<evidence type="ECO:0000259" key="5">
    <source>
        <dbReference type="PROSITE" id="PS01124"/>
    </source>
</evidence>
<dbReference type="GO" id="GO:0003700">
    <property type="term" value="F:DNA-binding transcription factor activity"/>
    <property type="evidence" value="ECO:0007669"/>
    <property type="project" value="InterPro"/>
</dbReference>
<dbReference type="OrthoDB" id="9779074at2"/>
<dbReference type="PRINTS" id="PR00032">
    <property type="entry name" value="HTHARAC"/>
</dbReference>
<keyword evidence="2" id="KW-0238">DNA-binding</keyword>
<gene>
    <name evidence="6" type="ORF">DFQ05_0921</name>
</gene>
<protein>
    <submittedName>
        <fullName evidence="6">AraC family transcriptional regulator</fullName>
    </submittedName>
</protein>
<keyword evidence="7" id="KW-1185">Reference proteome</keyword>
<dbReference type="Pfam" id="PF12833">
    <property type="entry name" value="HTH_18"/>
    <property type="match status" value="1"/>
</dbReference>
<dbReference type="InterPro" id="IPR018060">
    <property type="entry name" value="HTH_AraC"/>
</dbReference>
<feature type="transmembrane region" description="Helical" evidence="4">
    <location>
        <begin position="60"/>
        <end position="82"/>
    </location>
</feature>
<dbReference type="InterPro" id="IPR009057">
    <property type="entry name" value="Homeodomain-like_sf"/>
</dbReference>
<sequence>MKDLITFLAVFGVAISLILIFLLFKEKKRELDKNILIVIFSFIFFTCVSVYSDLHGLEKLLYISALFDGILFWVLGPLMFLYVKSIFFDNKNLVLKNIYHFLPSIFLPLFDLLFFMFEADAEYLKFIKSYQLLVLFIRDMYFSIYIIFSIKLFLKLKKTLNKKLNISLEGYNWILKLLIGILVFPSIDILMRTLELFGFHLELYSGQLTFVAIIIFLTYFGYYSINEARFLIPSFLIEDDKKTNYVFSEDEASVIEQKIKEILENEKMFLDENLTLKKLSDNLQISEKKLSMFLNTHLNTKFADYINFYRVEAVKEKLKSEDYDKLTLLAISEECGFNSKASFYRIFKKHTGISPAQYKKKH</sequence>
<dbReference type="Proteomes" id="UP000295714">
    <property type="component" value="Unassembled WGS sequence"/>
</dbReference>
<comment type="caution">
    <text evidence="6">The sequence shown here is derived from an EMBL/GenBank/DDBJ whole genome shotgun (WGS) entry which is preliminary data.</text>
</comment>